<dbReference type="OrthoDB" id="2831558at2759"/>
<protein>
    <submittedName>
        <fullName evidence="2">Uncharacterized protein</fullName>
    </submittedName>
</protein>
<keyword evidence="3" id="KW-1185">Reference proteome</keyword>
<name>A0A166B5D5_EXIGL</name>
<feature type="region of interest" description="Disordered" evidence="1">
    <location>
        <begin position="384"/>
        <end position="409"/>
    </location>
</feature>
<sequence>MLRLGRACSVVLKKPKALASPRPFFSVCTTPSLPRRALSSMTESPNDLYDYTSGRWVYNDALRHKERKVAFNVDGLRRLAAESVNQSLRDVVSISKLAEGGFNRTFVVALRDGRLVLARVPYPMTVPNYYAVASEVATIEYQRSCGIPVPEIYGYSADSHNVAGIPYILMEFVHGPKLSEVWPSLGDEEIIAVLHQLTQLESRMMSQPFPAGGSLYFTKDLEKVAPGLGVPLEDKRFCVGPDTKLALWYGRRAGLDVNRGPYHSAEAALAAAAQKEIAYLKHFGKPLLPLRRERRPGYEYQQQSPSDHVENLERYLGITSSLIPRDPALSRFYIRHPDLQPNNIFVSWSPGSDCKIVSLFDWQHTSILPMFLLAGIPQRLQNHADGAAQSMTPPSRPENLHEMGEAQRDNEEAQLISKPVFVMHYVASTMECNPLHYAAFTDRLLSLRGQLFLYAGGPWEGETFNLKAALVQATNKWEELTGGGVPCPLKFDAKDLDQTAVLDKELSKATCGFEFLQSRGGVGEEGWVPTEDYEGAVAFFKEWKEKALAGAESAKEREEIEAHWPWDDMDEEMYM</sequence>
<dbReference type="Gene3D" id="3.30.200.20">
    <property type="entry name" value="Phosphorylase Kinase, domain 1"/>
    <property type="match status" value="1"/>
</dbReference>
<dbReference type="STRING" id="1314781.A0A166B5D5"/>
<dbReference type="Proteomes" id="UP000077266">
    <property type="component" value="Unassembled WGS sequence"/>
</dbReference>
<organism evidence="2 3">
    <name type="scientific">Exidia glandulosa HHB12029</name>
    <dbReference type="NCBI Taxonomy" id="1314781"/>
    <lineage>
        <taxon>Eukaryota</taxon>
        <taxon>Fungi</taxon>
        <taxon>Dikarya</taxon>
        <taxon>Basidiomycota</taxon>
        <taxon>Agaricomycotina</taxon>
        <taxon>Agaricomycetes</taxon>
        <taxon>Auriculariales</taxon>
        <taxon>Exidiaceae</taxon>
        <taxon>Exidia</taxon>
    </lineage>
</organism>
<dbReference type="InterPro" id="IPR011009">
    <property type="entry name" value="Kinase-like_dom_sf"/>
</dbReference>
<reference evidence="2 3" key="1">
    <citation type="journal article" date="2016" name="Mol. Biol. Evol.">
        <title>Comparative Genomics of Early-Diverging Mushroom-Forming Fungi Provides Insights into the Origins of Lignocellulose Decay Capabilities.</title>
        <authorList>
            <person name="Nagy L.G."/>
            <person name="Riley R."/>
            <person name="Tritt A."/>
            <person name="Adam C."/>
            <person name="Daum C."/>
            <person name="Floudas D."/>
            <person name="Sun H."/>
            <person name="Yadav J.S."/>
            <person name="Pangilinan J."/>
            <person name="Larsson K.H."/>
            <person name="Matsuura K."/>
            <person name="Barry K."/>
            <person name="Labutti K."/>
            <person name="Kuo R."/>
            <person name="Ohm R.A."/>
            <person name="Bhattacharya S.S."/>
            <person name="Shirouzu T."/>
            <person name="Yoshinaga Y."/>
            <person name="Martin F.M."/>
            <person name="Grigoriev I.V."/>
            <person name="Hibbett D.S."/>
        </authorList>
    </citation>
    <scope>NUCLEOTIDE SEQUENCE [LARGE SCALE GENOMIC DNA]</scope>
    <source>
        <strain evidence="2 3">HHB12029</strain>
    </source>
</reference>
<proteinExistence type="predicted"/>
<evidence type="ECO:0000256" key="1">
    <source>
        <dbReference type="SAM" id="MobiDB-lite"/>
    </source>
</evidence>
<dbReference type="GO" id="GO:0005739">
    <property type="term" value="C:mitochondrion"/>
    <property type="evidence" value="ECO:0007669"/>
    <property type="project" value="TreeGrafter"/>
</dbReference>
<dbReference type="PANTHER" id="PTHR36091">
    <property type="entry name" value="ALTERED INHERITANCE OF MITOCHONDRIA PROTEIN 9, MITOCHONDRIAL"/>
    <property type="match status" value="1"/>
</dbReference>
<feature type="compositionally biased region" description="Basic and acidic residues" evidence="1">
    <location>
        <begin position="398"/>
        <end position="409"/>
    </location>
</feature>
<dbReference type="InterPro" id="IPR051035">
    <property type="entry name" value="Mito_inheritance_9"/>
</dbReference>
<evidence type="ECO:0000313" key="2">
    <source>
        <dbReference type="EMBL" id="KZV98009.1"/>
    </source>
</evidence>
<accession>A0A166B5D5</accession>
<dbReference type="PANTHER" id="PTHR36091:SF2">
    <property type="entry name" value="AMINOGLYCOSIDE PHOSPHOTRANSFERASE DOMAIN-CONTAINING PROTEIN"/>
    <property type="match status" value="1"/>
</dbReference>
<evidence type="ECO:0000313" key="3">
    <source>
        <dbReference type="Proteomes" id="UP000077266"/>
    </source>
</evidence>
<dbReference type="SUPFAM" id="SSF56112">
    <property type="entry name" value="Protein kinase-like (PK-like)"/>
    <property type="match status" value="1"/>
</dbReference>
<gene>
    <name evidence="2" type="ORF">EXIGLDRAFT_739247</name>
</gene>
<dbReference type="InParanoid" id="A0A166B5D5"/>
<dbReference type="EMBL" id="KV425923">
    <property type="protein sequence ID" value="KZV98009.1"/>
    <property type="molecule type" value="Genomic_DNA"/>
</dbReference>
<dbReference type="AlphaFoldDB" id="A0A166B5D5"/>